<sequence length="260" mass="25203">MPSLTHARAGASAVAPMLLGVVPFGLVAGAAPVAHGLGGWTAMGLSTVVFAGASQLAIVDVLSQGGSAVVAILAACTINLRMVLYSASLAPYLGHESTRRRLGAAYLLNDQVYALSVTHWAGEERTEGRLAFYVGAGVLLWAGWVAATIAGVVLESAVPDSVPLDFAVPLVFLVLLIPLLVSTPAVAAAVAGGVVAVIAAEAGAGPLSTIVGAGAGIAAGAVVDARRGAPASSTGGSPPASSTGGSPPASSTGGSPPASP</sequence>
<keyword evidence="5 9" id="KW-0812">Transmembrane</keyword>
<dbReference type="Pfam" id="PF03591">
    <property type="entry name" value="AzlC"/>
    <property type="match status" value="1"/>
</dbReference>
<keyword evidence="4" id="KW-1003">Cell membrane</keyword>
<evidence type="ECO:0000256" key="6">
    <source>
        <dbReference type="ARBA" id="ARBA00022989"/>
    </source>
</evidence>
<evidence type="ECO:0000256" key="9">
    <source>
        <dbReference type="SAM" id="Phobius"/>
    </source>
</evidence>
<dbReference type="GO" id="GO:0005886">
    <property type="term" value="C:plasma membrane"/>
    <property type="evidence" value="ECO:0007669"/>
    <property type="project" value="UniProtKB-SubCell"/>
</dbReference>
<feature type="transmembrane region" description="Helical" evidence="9">
    <location>
        <begin position="69"/>
        <end position="93"/>
    </location>
</feature>
<feature type="transmembrane region" description="Helical" evidence="9">
    <location>
        <begin position="205"/>
        <end position="223"/>
    </location>
</feature>
<keyword evidence="7 9" id="KW-0472">Membrane</keyword>
<dbReference type="PANTHER" id="PTHR34979:SF1">
    <property type="entry name" value="INNER MEMBRANE PROTEIN YGAZ"/>
    <property type="match status" value="1"/>
</dbReference>
<dbReference type="InterPro" id="IPR011606">
    <property type="entry name" value="Brnchd-chn_aa_trnsp_permease"/>
</dbReference>
<feature type="region of interest" description="Disordered" evidence="8">
    <location>
        <begin position="227"/>
        <end position="260"/>
    </location>
</feature>
<evidence type="ECO:0008006" key="11">
    <source>
        <dbReference type="Google" id="ProtNLM"/>
    </source>
</evidence>
<evidence type="ECO:0000313" key="10">
    <source>
        <dbReference type="EMBL" id="CAA9236400.1"/>
    </source>
</evidence>
<evidence type="ECO:0000256" key="4">
    <source>
        <dbReference type="ARBA" id="ARBA00022475"/>
    </source>
</evidence>
<gene>
    <name evidence="10" type="ORF">AVDCRST_MAG10-1557</name>
</gene>
<comment type="similarity">
    <text evidence="2">Belongs to the AzlC family.</text>
</comment>
<evidence type="ECO:0000256" key="1">
    <source>
        <dbReference type="ARBA" id="ARBA00004651"/>
    </source>
</evidence>
<dbReference type="GO" id="GO:1903785">
    <property type="term" value="P:L-valine transmembrane transport"/>
    <property type="evidence" value="ECO:0007669"/>
    <property type="project" value="TreeGrafter"/>
</dbReference>
<name>A0A6J4HYF2_9ACTN</name>
<accession>A0A6J4HYF2</accession>
<keyword evidence="6 9" id="KW-1133">Transmembrane helix</keyword>
<keyword evidence="3" id="KW-0813">Transport</keyword>
<evidence type="ECO:0000256" key="3">
    <source>
        <dbReference type="ARBA" id="ARBA00022448"/>
    </source>
</evidence>
<evidence type="ECO:0000256" key="8">
    <source>
        <dbReference type="SAM" id="MobiDB-lite"/>
    </source>
</evidence>
<feature type="transmembrane region" description="Helical" evidence="9">
    <location>
        <begin position="166"/>
        <end position="199"/>
    </location>
</feature>
<evidence type="ECO:0000256" key="2">
    <source>
        <dbReference type="ARBA" id="ARBA00010735"/>
    </source>
</evidence>
<dbReference type="PANTHER" id="PTHR34979">
    <property type="entry name" value="INNER MEMBRANE PROTEIN YGAZ"/>
    <property type="match status" value="1"/>
</dbReference>
<feature type="transmembrane region" description="Helical" evidence="9">
    <location>
        <begin position="12"/>
        <end position="34"/>
    </location>
</feature>
<feature type="transmembrane region" description="Helical" evidence="9">
    <location>
        <begin position="40"/>
        <end position="62"/>
    </location>
</feature>
<proteinExistence type="inferred from homology"/>
<evidence type="ECO:0000256" key="5">
    <source>
        <dbReference type="ARBA" id="ARBA00022692"/>
    </source>
</evidence>
<organism evidence="10">
    <name type="scientific">uncultured Acidimicrobiales bacterium</name>
    <dbReference type="NCBI Taxonomy" id="310071"/>
    <lineage>
        <taxon>Bacteria</taxon>
        <taxon>Bacillati</taxon>
        <taxon>Actinomycetota</taxon>
        <taxon>Acidimicrobiia</taxon>
        <taxon>Acidimicrobiales</taxon>
        <taxon>environmental samples</taxon>
    </lineage>
</organism>
<dbReference type="AlphaFoldDB" id="A0A6J4HYF2"/>
<evidence type="ECO:0000256" key="7">
    <source>
        <dbReference type="ARBA" id="ARBA00023136"/>
    </source>
</evidence>
<comment type="subcellular location">
    <subcellularLocation>
        <location evidence="1">Cell membrane</location>
        <topology evidence="1">Multi-pass membrane protein</topology>
    </subcellularLocation>
</comment>
<dbReference type="EMBL" id="CADCTB010000094">
    <property type="protein sequence ID" value="CAA9236400.1"/>
    <property type="molecule type" value="Genomic_DNA"/>
</dbReference>
<feature type="transmembrane region" description="Helical" evidence="9">
    <location>
        <begin position="130"/>
        <end position="154"/>
    </location>
</feature>
<reference evidence="10" key="1">
    <citation type="submission" date="2020-02" db="EMBL/GenBank/DDBJ databases">
        <authorList>
            <person name="Meier V. D."/>
        </authorList>
    </citation>
    <scope>NUCLEOTIDE SEQUENCE</scope>
    <source>
        <strain evidence="10">AVDCRST_MAG10</strain>
    </source>
</reference>
<protein>
    <recommendedName>
        <fullName evidence="11">Branched-chain amino acid ABC transporter permease</fullName>
    </recommendedName>
</protein>